<gene>
    <name evidence="2" type="ORF">BLITH_1436</name>
</gene>
<dbReference type="SUPFAM" id="SSF53901">
    <property type="entry name" value="Thiolase-like"/>
    <property type="match status" value="1"/>
</dbReference>
<dbReference type="NCBIfam" id="TIGR02845">
    <property type="entry name" value="spore_V_AD"/>
    <property type="match status" value="1"/>
</dbReference>
<evidence type="ECO:0000256" key="1">
    <source>
        <dbReference type="SAM" id="MobiDB-lite"/>
    </source>
</evidence>
<feature type="region of interest" description="Disordered" evidence="1">
    <location>
        <begin position="1"/>
        <end position="20"/>
    </location>
</feature>
<dbReference type="Proteomes" id="UP000244016">
    <property type="component" value="Unassembled WGS sequence"/>
</dbReference>
<dbReference type="AlphaFoldDB" id="A0A2T5G3Z0"/>
<protein>
    <submittedName>
        <fullName evidence="2">Stage V sporulation protein AD (SpoVAD)</fullName>
    </submittedName>
</protein>
<dbReference type="Gene3D" id="3.40.47.40">
    <property type="entry name" value="Stage V sporulation protein AD"/>
    <property type="match status" value="1"/>
</dbReference>
<name>A0A2T5G3Z0_9BACL</name>
<organism evidence="2 3">
    <name type="scientific">Brockia lithotrophica</name>
    <dbReference type="NCBI Taxonomy" id="933949"/>
    <lineage>
        <taxon>Bacteria</taxon>
        <taxon>Bacillati</taxon>
        <taxon>Bacillota</taxon>
        <taxon>Bacilli</taxon>
        <taxon>Bacillales</taxon>
        <taxon>Bacillales Family X. Incertae Sedis</taxon>
        <taxon>Brockia</taxon>
    </lineage>
</organism>
<comment type="caution">
    <text evidence="2">The sequence shown here is derived from an EMBL/GenBank/DDBJ whole genome shotgun (WGS) entry which is preliminary data.</text>
</comment>
<accession>A0A2T5G3Z0</accession>
<evidence type="ECO:0000313" key="3">
    <source>
        <dbReference type="Proteomes" id="UP000244016"/>
    </source>
</evidence>
<reference evidence="2 3" key="1">
    <citation type="submission" date="2017-08" db="EMBL/GenBank/DDBJ databases">
        <title>Burning lignite coal seam in the remote Altai Mountains harbors a hydrogen-driven thermophilic microbial community.</title>
        <authorList>
            <person name="Kadnikov V.V."/>
            <person name="Mardanov A.V."/>
            <person name="Ivasenko D."/>
            <person name="Beletsky A.V."/>
            <person name="Karnachuk O.V."/>
            <person name="Ravin N.V."/>
        </authorList>
    </citation>
    <scope>NUCLEOTIDE SEQUENCE [LARGE SCALE GENOMIC DNA]</scope>
    <source>
        <strain evidence="2">AL31</strain>
    </source>
</reference>
<dbReference type="Pfam" id="PF07451">
    <property type="entry name" value="SpoVAD"/>
    <property type="match status" value="1"/>
</dbReference>
<dbReference type="InterPro" id="IPR038369">
    <property type="entry name" value="SpoVAD_sf"/>
</dbReference>
<dbReference type="InterPro" id="IPR016039">
    <property type="entry name" value="Thiolase-like"/>
</dbReference>
<dbReference type="NCBIfam" id="NF006160">
    <property type="entry name" value="PRK08304.1"/>
    <property type="match status" value="1"/>
</dbReference>
<dbReference type="EMBL" id="PEBW01000009">
    <property type="protein sequence ID" value="PTQ50897.1"/>
    <property type="molecule type" value="Genomic_DNA"/>
</dbReference>
<dbReference type="PIRSF" id="PIRSF011570">
    <property type="entry name" value="SpoVAD"/>
    <property type="match status" value="1"/>
</dbReference>
<dbReference type="GO" id="GO:0016746">
    <property type="term" value="F:acyltransferase activity"/>
    <property type="evidence" value="ECO:0007669"/>
    <property type="project" value="InterPro"/>
</dbReference>
<evidence type="ECO:0000313" key="2">
    <source>
        <dbReference type="EMBL" id="PTQ50897.1"/>
    </source>
</evidence>
<sequence length="359" mass="37351">MVRSEDEGAPPGGGRREGGGVLVLRQGRTWVFSHPPAIFVTATVGGPREKEGPLGRVLDRAYEDPYVGEKTFERAERALLESAVAIALRKGSLAPGDIDLFVGGDLLNQIVSTAYTARSLGVPYLGLYSACATSTGGLALAALLVASGAAGTVLTGAVSHNLAAERQFRQPTEYGGQKPPTAQTTVTGAGVAVVRPTGLPVRIRAATVGRVVDMGITDAMNMGAAMAPAAVDTLRSHLADVGLSPGDYDLIVTGDLGEVGRKIFLDLMREAGLSFDPERVQDAGLMIYDRSRQNVLAGGSGAASSAIVYYGHLVPEMADGRLRRVLLLATGALHSTLSVQQGESIPGIAHAVTLEREQV</sequence>
<dbReference type="NCBIfam" id="NF009069">
    <property type="entry name" value="PRK12404.1"/>
    <property type="match status" value="1"/>
</dbReference>
<proteinExistence type="predicted"/>
<dbReference type="InterPro" id="IPR010894">
    <property type="entry name" value="SpoVAD"/>
</dbReference>